<dbReference type="RefSeq" id="WP_315851498.1">
    <property type="nucleotide sequence ID" value="NZ_CP036291.1"/>
</dbReference>
<dbReference type="EMBL" id="CP036291">
    <property type="protein sequence ID" value="QDU91358.1"/>
    <property type="molecule type" value="Genomic_DNA"/>
</dbReference>
<dbReference type="KEGG" id="pnd:Pla175_46520"/>
<dbReference type="NCBIfam" id="NF033540">
    <property type="entry name" value="transpos_IS701"/>
    <property type="match status" value="1"/>
</dbReference>
<dbReference type="EMBL" id="CP036291">
    <property type="protein sequence ID" value="QDU91232.1"/>
    <property type="molecule type" value="Genomic_DNA"/>
</dbReference>
<evidence type="ECO:0000313" key="4">
    <source>
        <dbReference type="EMBL" id="QDU88829.1"/>
    </source>
</evidence>
<dbReference type="KEGG" id="pnd:Pla175_05590"/>
<evidence type="ECO:0000313" key="7">
    <source>
        <dbReference type="EMBL" id="QDU91358.1"/>
    </source>
</evidence>
<evidence type="ECO:0000313" key="6">
    <source>
        <dbReference type="EMBL" id="QDU91232.1"/>
    </source>
</evidence>
<dbReference type="Pfam" id="PF13546">
    <property type="entry name" value="DDE_5"/>
    <property type="match status" value="1"/>
</dbReference>
<dbReference type="EMBL" id="CP036291">
    <property type="protein sequence ID" value="QDU87202.1"/>
    <property type="molecule type" value="Genomic_DNA"/>
</dbReference>
<evidence type="ECO:0000313" key="8">
    <source>
        <dbReference type="Proteomes" id="UP000317429"/>
    </source>
</evidence>
<dbReference type="SUPFAM" id="SSF53098">
    <property type="entry name" value="Ribonuclease H-like"/>
    <property type="match status" value="1"/>
</dbReference>
<evidence type="ECO:0000313" key="3">
    <source>
        <dbReference type="EMBL" id="QDU87252.1"/>
    </source>
</evidence>
<dbReference type="InterPro" id="IPR039365">
    <property type="entry name" value="IS701-like"/>
</dbReference>
<name>A0A518D6Y8_9BACT</name>
<protein>
    <recommendedName>
        <fullName evidence="1">Transposase IS701-like DDE domain-containing protein</fullName>
    </recommendedName>
</protein>
<evidence type="ECO:0000313" key="2">
    <source>
        <dbReference type="EMBL" id="QDU87202.1"/>
    </source>
</evidence>
<organism evidence="3 8">
    <name type="scientific">Pirellulimonas nuda</name>
    <dbReference type="NCBI Taxonomy" id="2528009"/>
    <lineage>
        <taxon>Bacteria</taxon>
        <taxon>Pseudomonadati</taxon>
        <taxon>Planctomycetota</taxon>
        <taxon>Planctomycetia</taxon>
        <taxon>Pirellulales</taxon>
        <taxon>Lacipirellulaceae</taxon>
        <taxon>Pirellulimonas</taxon>
    </lineage>
</organism>
<dbReference type="AlphaFoldDB" id="A0A518D6Y8"/>
<keyword evidence="8" id="KW-1185">Reference proteome</keyword>
<evidence type="ECO:0000313" key="5">
    <source>
        <dbReference type="EMBL" id="QDU90810.1"/>
    </source>
</evidence>
<gene>
    <name evidence="2" type="ORF">Pla175_05590</name>
    <name evidence="3" type="ORF">Pla175_06100</name>
    <name evidence="4" type="ORF">Pla175_22130</name>
    <name evidence="5" type="ORF">Pla175_42230</name>
    <name evidence="6" type="ORF">Pla175_46520</name>
    <name evidence="7" type="ORF">Pla175_47800</name>
</gene>
<dbReference type="EMBL" id="CP036291">
    <property type="protein sequence ID" value="QDU90810.1"/>
    <property type="molecule type" value="Genomic_DNA"/>
</dbReference>
<dbReference type="EMBL" id="CP036291">
    <property type="protein sequence ID" value="QDU87252.1"/>
    <property type="molecule type" value="Genomic_DNA"/>
</dbReference>
<dbReference type="PANTHER" id="PTHR33627:SF1">
    <property type="entry name" value="TRANSPOSASE"/>
    <property type="match status" value="1"/>
</dbReference>
<dbReference type="KEGG" id="pnd:Pla175_42230"/>
<proteinExistence type="predicted"/>
<dbReference type="EMBL" id="CP036291">
    <property type="protein sequence ID" value="QDU88829.1"/>
    <property type="molecule type" value="Genomic_DNA"/>
</dbReference>
<accession>A0A518D6Y8</accession>
<dbReference type="Proteomes" id="UP000317429">
    <property type="component" value="Chromosome"/>
</dbReference>
<dbReference type="InterPro" id="IPR038721">
    <property type="entry name" value="IS701-like_DDE_dom"/>
</dbReference>
<dbReference type="KEGG" id="pnd:Pla175_47800"/>
<dbReference type="PANTHER" id="PTHR33627">
    <property type="entry name" value="TRANSPOSASE"/>
    <property type="match status" value="1"/>
</dbReference>
<feature type="domain" description="Transposase IS701-like DDE" evidence="1">
    <location>
        <begin position="19"/>
        <end position="292"/>
    </location>
</feature>
<sequence length="425" mass="48441">MDADEIRRLKPELTSYLHEFDACFSRRDTRAHLPTYVEGQLSELPAKSCEPMALAAGVAPRTLQEFLAQHRWDEDAVRRRLQEIVLRDHAGPHSIGLIDETSDVKKGDKTPGVQRQYCGCVGKQENGIVTVHLGYATGDFHALVDGELFLPESWSEDRQRCRAAGIPEDMVYRSKWKIALELCDRAAAHGVMFDWLTFDEGYGGKPLFLQGLDGRKQRFVAEVPTTFSCWTDRPRVTERPFRRGGRGRPRKVPRLVAAASAPQSVQDLAENWPELRDQAWTRYYVKDGEKGPLVWEAKHARIVMKNDDGLPGIELHLLVARNALNHDEVKYFISNAPSDTTIETLLLVAFSRWRVERCFRDQKQEIGLDQWEGRCYLGLKRHLILSCVSYLFLARCRERLRGKKSGGHGLPSPRRRRRAAAELAA</sequence>
<dbReference type="InterPro" id="IPR012337">
    <property type="entry name" value="RNaseH-like_sf"/>
</dbReference>
<reference evidence="3 8" key="1">
    <citation type="submission" date="2019-02" db="EMBL/GenBank/DDBJ databases">
        <title>Deep-cultivation of Planctomycetes and their phenomic and genomic characterization uncovers novel biology.</title>
        <authorList>
            <person name="Wiegand S."/>
            <person name="Jogler M."/>
            <person name="Boedeker C."/>
            <person name="Pinto D."/>
            <person name="Vollmers J."/>
            <person name="Rivas-Marin E."/>
            <person name="Kohn T."/>
            <person name="Peeters S.H."/>
            <person name="Heuer A."/>
            <person name="Rast P."/>
            <person name="Oberbeckmann S."/>
            <person name="Bunk B."/>
            <person name="Jeske O."/>
            <person name="Meyerdierks A."/>
            <person name="Storesund J.E."/>
            <person name="Kallscheuer N."/>
            <person name="Luecker S."/>
            <person name="Lage O.M."/>
            <person name="Pohl T."/>
            <person name="Merkel B.J."/>
            <person name="Hornburger P."/>
            <person name="Mueller R.-W."/>
            <person name="Bruemmer F."/>
            <person name="Labrenz M."/>
            <person name="Spormann A.M."/>
            <person name="Op den Camp H."/>
            <person name="Overmann J."/>
            <person name="Amann R."/>
            <person name="Jetten M.S.M."/>
            <person name="Mascher T."/>
            <person name="Medema M.H."/>
            <person name="Devos D.P."/>
            <person name="Kaster A.-K."/>
            <person name="Ovreas L."/>
            <person name="Rohde M."/>
            <person name="Galperin M.Y."/>
            <person name="Jogler C."/>
        </authorList>
    </citation>
    <scope>NUCLEOTIDE SEQUENCE [LARGE SCALE GENOMIC DNA]</scope>
    <source>
        <strain evidence="3 8">Pla175</strain>
    </source>
</reference>
<dbReference type="KEGG" id="pnd:Pla175_22130"/>
<dbReference type="KEGG" id="pnd:Pla175_06100"/>
<evidence type="ECO:0000259" key="1">
    <source>
        <dbReference type="Pfam" id="PF13546"/>
    </source>
</evidence>